<protein>
    <submittedName>
        <fullName evidence="2">Uncharacterized protein</fullName>
    </submittedName>
</protein>
<name>A0A6J5MXT4_9CAUD</name>
<gene>
    <name evidence="2" type="ORF">UFOVP585_51</name>
</gene>
<keyword evidence="1" id="KW-0812">Transmembrane</keyword>
<evidence type="ECO:0000256" key="1">
    <source>
        <dbReference type="SAM" id="Phobius"/>
    </source>
</evidence>
<dbReference type="EMBL" id="LR796562">
    <property type="protein sequence ID" value="CAB4152085.1"/>
    <property type="molecule type" value="Genomic_DNA"/>
</dbReference>
<accession>A0A6J5MXT4</accession>
<sequence length="101" mass="11396">MTNLRKMEKADEKARVLDQHTRDLLDSAKKMNRRATTAFVICWSVLLIVGIVGIYRQNTIAGQNKAHIDCIVKLLATPIPEGSDRKVIEDLDGQCNVRFTD</sequence>
<proteinExistence type="predicted"/>
<keyword evidence="1" id="KW-0472">Membrane</keyword>
<evidence type="ECO:0000313" key="2">
    <source>
        <dbReference type="EMBL" id="CAB4152085.1"/>
    </source>
</evidence>
<keyword evidence="1" id="KW-1133">Transmembrane helix</keyword>
<organism evidence="2">
    <name type="scientific">uncultured Caudovirales phage</name>
    <dbReference type="NCBI Taxonomy" id="2100421"/>
    <lineage>
        <taxon>Viruses</taxon>
        <taxon>Duplodnaviria</taxon>
        <taxon>Heunggongvirae</taxon>
        <taxon>Uroviricota</taxon>
        <taxon>Caudoviricetes</taxon>
        <taxon>Peduoviridae</taxon>
        <taxon>Maltschvirus</taxon>
        <taxon>Maltschvirus maltsch</taxon>
    </lineage>
</organism>
<feature type="transmembrane region" description="Helical" evidence="1">
    <location>
        <begin position="35"/>
        <end position="55"/>
    </location>
</feature>
<reference evidence="2" key="1">
    <citation type="submission" date="2020-04" db="EMBL/GenBank/DDBJ databases">
        <authorList>
            <person name="Chiriac C."/>
            <person name="Salcher M."/>
            <person name="Ghai R."/>
            <person name="Kavagutti S V."/>
        </authorList>
    </citation>
    <scope>NUCLEOTIDE SEQUENCE</scope>
</reference>